<evidence type="ECO:0000256" key="1">
    <source>
        <dbReference type="SAM" id="SignalP"/>
    </source>
</evidence>
<feature type="chain" id="PRO_5012258034" description="Heme haloperoxidase family profile domain-containing protein" evidence="1">
    <location>
        <begin position="19"/>
        <end position="369"/>
    </location>
</feature>
<evidence type="ECO:0000313" key="3">
    <source>
        <dbReference type="Proteomes" id="UP000192596"/>
    </source>
</evidence>
<organism evidence="2 3">
    <name type="scientific">Cryoendolithus antarcticus</name>
    <dbReference type="NCBI Taxonomy" id="1507870"/>
    <lineage>
        <taxon>Eukaryota</taxon>
        <taxon>Fungi</taxon>
        <taxon>Dikarya</taxon>
        <taxon>Ascomycota</taxon>
        <taxon>Pezizomycotina</taxon>
        <taxon>Dothideomycetes</taxon>
        <taxon>Dothideomycetidae</taxon>
        <taxon>Cladosporiales</taxon>
        <taxon>Cladosporiaceae</taxon>
        <taxon>Cryoendolithus</taxon>
    </lineage>
</organism>
<sequence>MKTSSIAYSLVAATLASAQRPTNTSICDYYTTALLKDNNAANQQTLLTLLVNTAVIGNYTQPNVGIAVPGILANGTGDFQGVSLIQYFDGMLLSTNDNGMPASVNFLDGGGAAPLMMNMPANNTSSAQYTLLTHLYEYFAYLTGCTIYGNTVHPYDGDTNMYEVHKYMNIDENEFKYFITQVGLSAASFGVAAADVNAIGMALNNAFGYKCSAPASIPASAAPAPQAICIADDCPLAPNATCSDYAPAMEPATATMISTMTATMAPVMNGTTYGNMTSTPRPTMSGTMVPYPGPIVNGTMSGSMMSAPAPVMTGTMAPPPAPIMTGPMMGNASMTASSTPASYTGAAGSVSPAIFAVGAIAAGVFAAVL</sequence>
<gene>
    <name evidence="2" type="ORF">B0A48_08408</name>
</gene>
<proteinExistence type="predicted"/>
<dbReference type="STRING" id="1507870.A0A1V8T5S8"/>
<keyword evidence="1" id="KW-0732">Signal</keyword>
<keyword evidence="3" id="KW-1185">Reference proteome</keyword>
<protein>
    <recommendedName>
        <fullName evidence="4">Heme haloperoxidase family profile domain-containing protein</fullName>
    </recommendedName>
</protein>
<evidence type="ECO:0008006" key="4">
    <source>
        <dbReference type="Google" id="ProtNLM"/>
    </source>
</evidence>
<dbReference type="InParanoid" id="A0A1V8T5S8"/>
<feature type="signal peptide" evidence="1">
    <location>
        <begin position="1"/>
        <end position="18"/>
    </location>
</feature>
<evidence type="ECO:0000313" key="2">
    <source>
        <dbReference type="EMBL" id="OQO06621.1"/>
    </source>
</evidence>
<name>A0A1V8T5S8_9PEZI</name>
<dbReference type="AlphaFoldDB" id="A0A1V8T5S8"/>
<dbReference type="EMBL" id="NAJO01000016">
    <property type="protein sequence ID" value="OQO06621.1"/>
    <property type="molecule type" value="Genomic_DNA"/>
</dbReference>
<accession>A0A1V8T5S8</accession>
<dbReference type="OrthoDB" id="2110578at2759"/>
<dbReference type="Proteomes" id="UP000192596">
    <property type="component" value="Unassembled WGS sequence"/>
</dbReference>
<comment type="caution">
    <text evidence="2">The sequence shown here is derived from an EMBL/GenBank/DDBJ whole genome shotgun (WGS) entry which is preliminary data.</text>
</comment>
<reference evidence="3" key="1">
    <citation type="submission" date="2017-03" db="EMBL/GenBank/DDBJ databases">
        <title>Genomes of endolithic fungi from Antarctica.</title>
        <authorList>
            <person name="Coleine C."/>
            <person name="Masonjones S."/>
            <person name="Stajich J.E."/>
        </authorList>
    </citation>
    <scope>NUCLEOTIDE SEQUENCE [LARGE SCALE GENOMIC DNA]</scope>
    <source>
        <strain evidence="3">CCFEE 5527</strain>
    </source>
</reference>